<dbReference type="InterPro" id="IPR015422">
    <property type="entry name" value="PyrdxlP-dep_Trfase_small"/>
</dbReference>
<dbReference type="InterPro" id="IPR009081">
    <property type="entry name" value="PP-bd_ACP"/>
</dbReference>
<feature type="domain" description="Carrier" evidence="4">
    <location>
        <begin position="785"/>
        <end position="864"/>
    </location>
</feature>
<dbReference type="Gene3D" id="3.40.640.10">
    <property type="entry name" value="Type I PLP-dependent aspartate aminotransferase-like (Major domain)"/>
    <property type="match status" value="1"/>
</dbReference>
<dbReference type="Proteomes" id="UP000078397">
    <property type="component" value="Unassembled WGS sequence"/>
</dbReference>
<dbReference type="SUPFAM" id="SSF51735">
    <property type="entry name" value="NAD(P)-binding Rossmann-fold domains"/>
    <property type="match status" value="1"/>
</dbReference>
<dbReference type="InterPro" id="IPR020845">
    <property type="entry name" value="AMP-binding_CS"/>
</dbReference>
<gene>
    <name evidence="5" type="ORF">VFPPC_10103</name>
</gene>
<evidence type="ECO:0000313" key="6">
    <source>
        <dbReference type="Proteomes" id="UP000078397"/>
    </source>
</evidence>
<evidence type="ECO:0000256" key="3">
    <source>
        <dbReference type="ARBA" id="ARBA00022598"/>
    </source>
</evidence>
<reference evidence="5 6" key="1">
    <citation type="journal article" date="2016" name="PLoS Pathog.">
        <title>Biosynthesis of antibiotic leucinostatins in bio-control fungus Purpureocillium lilacinum and their inhibition on phytophthora revealed by genome mining.</title>
        <authorList>
            <person name="Wang G."/>
            <person name="Liu Z."/>
            <person name="Lin R."/>
            <person name="Li E."/>
            <person name="Mao Z."/>
            <person name="Ling J."/>
            <person name="Yang Y."/>
            <person name="Yin W.B."/>
            <person name="Xie B."/>
        </authorList>
    </citation>
    <scope>NUCLEOTIDE SEQUENCE [LARGE SCALE GENOMIC DNA]</scope>
    <source>
        <strain evidence="5">170</strain>
    </source>
</reference>
<dbReference type="CDD" id="cd05918">
    <property type="entry name" value="A_NRPS_SidN3_like"/>
    <property type="match status" value="1"/>
</dbReference>
<dbReference type="InterPro" id="IPR015424">
    <property type="entry name" value="PyrdxlP-dep_Trfase"/>
</dbReference>
<dbReference type="InterPro" id="IPR000192">
    <property type="entry name" value="Aminotrans_V_dom"/>
</dbReference>
<organism evidence="5 6">
    <name type="scientific">Pochonia chlamydosporia 170</name>
    <dbReference type="NCBI Taxonomy" id="1380566"/>
    <lineage>
        <taxon>Eukaryota</taxon>
        <taxon>Fungi</taxon>
        <taxon>Dikarya</taxon>
        <taxon>Ascomycota</taxon>
        <taxon>Pezizomycotina</taxon>
        <taxon>Sordariomycetes</taxon>
        <taxon>Hypocreomycetidae</taxon>
        <taxon>Hypocreales</taxon>
        <taxon>Clavicipitaceae</taxon>
        <taxon>Pochonia</taxon>
    </lineage>
</organism>
<dbReference type="NCBIfam" id="TIGR01746">
    <property type="entry name" value="Thioester-redct"/>
    <property type="match status" value="1"/>
</dbReference>
<dbReference type="KEGG" id="pchm:VFPPC_10103"/>
<evidence type="ECO:0000256" key="1">
    <source>
        <dbReference type="ARBA" id="ARBA00022450"/>
    </source>
</evidence>
<dbReference type="Gene3D" id="3.40.50.720">
    <property type="entry name" value="NAD(P)-binding Rossmann-like Domain"/>
    <property type="match status" value="1"/>
</dbReference>
<protein>
    <submittedName>
        <fullName evidence="5">Nonribosomal peptide synthase</fullName>
    </submittedName>
</protein>
<dbReference type="InterPro" id="IPR010080">
    <property type="entry name" value="Thioester_reductase-like_dom"/>
</dbReference>
<dbReference type="EMBL" id="LSBJ02000004">
    <property type="protein sequence ID" value="OAQ60018.1"/>
    <property type="molecule type" value="Genomic_DNA"/>
</dbReference>
<keyword evidence="6" id="KW-1185">Reference proteome</keyword>
<dbReference type="Gene3D" id="3.40.50.12780">
    <property type="entry name" value="N-terminal domain of ligase-like"/>
    <property type="match status" value="1"/>
</dbReference>
<dbReference type="InterPro" id="IPR045851">
    <property type="entry name" value="AMP-bd_C_sf"/>
</dbReference>
<keyword evidence="3" id="KW-0436">Ligase</keyword>
<dbReference type="Gene3D" id="1.10.1200.10">
    <property type="entry name" value="ACP-like"/>
    <property type="match status" value="1"/>
</dbReference>
<keyword evidence="2" id="KW-0597">Phosphoprotein</keyword>
<dbReference type="InterPro" id="IPR000873">
    <property type="entry name" value="AMP-dep_synth/lig_dom"/>
</dbReference>
<dbReference type="SUPFAM" id="SSF53383">
    <property type="entry name" value="PLP-dependent transferases"/>
    <property type="match status" value="1"/>
</dbReference>
<proteinExistence type="predicted"/>
<dbReference type="RefSeq" id="XP_018137979.1">
    <property type="nucleotide sequence ID" value="XM_018288534.1"/>
</dbReference>
<sequence>MSSHSTRTSHVGLDVEANYSHINGHKAQGANSKTEDLATYLPTLLNGSTATSNQLALTKSTSLTSIDALSSSAKTENDLIKSWAILLHLYAVADTVCFVVSGQLRDNDAHTGSFAQLVTSQWSRPSSEQSVEPQLRLEPYVSSDHASKANTLVQFGGPDVVDKDFSYVLQWNGRNSTDLCLHTSQEIVPLVFAGSVWDTLLEVYQSVSHGLQLGVSLSAADQTAIREEVQNPLFEERLCLHQLFQESVRLAPNAQAVSAWDGSLTYTELDQLSNVLAAQLIESSGVSPGKYVAFSFEKSMWMVVAVLGILKAGGAIVSIDPSQPDGRAEEILKEIKADVIVTSPKQASRFVNLVPKVVQISSKTIHTSRNGSPTIPILPVVRPHNPAMVIFTSGSTGKPKGIVISHGASSTRMITEGKSLLYEGARTLQFAASTWDIFMTDIFTTLTYRGCICVPSEEERRFNLAKFCKEKEVTLALITPSLADLLDPVDFPTLKVLIFGGEALRKDIARKWMNVKGLTLLQGYGPAETGFIIGTSKGDVQFDERPEVLGYARGNSVCVLVDPENHDRLAPRGAVGELVVGGPTLFSEYLNAPEKSKAAIIQSPSWAADLGYDVKRFYKTGDLLHQSLDKLDGRMEFVGRKDDQVKFHGQRIELKEIEHHLRNLRGVENRVVSCVVTLPKTGQFRDKLVAVVQCDTNNAEGVDGILSIRHDVSLTVSTVKKALSSTLPAYMIPSELLIVHQIPHNSAMKLDRARVNRWVSELQIDEVRSGIDLQLEGEVLLSQELTARSIAREYARLVSGNDATRRQRCENKDFNLQAGGIDSIQIISLSMFISKTHSVQVPMADILSSRATIRSIASIVDKRRTTSQKETIIDLASVESEVNIQLQAIRSGALKSYSNSDVKSVFVTGGTGFLGIEIVHQLLAQSDCHVYALVRAPTDQEATERTVERAVEAGWWDESYLSRLHVWKGDLKKPQFGLTDIQLQMLRGQSPNSIDAIIHNGAKVHYNLDYDSLKATNVTPTVELLRLVNERVKPLKSFVFVSGGQQLSFDDAGDEENVTKALNGSGYARSKAVSELLVKRFASEQDTQKVKHIRVVKPGFIIGDADRGVANQTDFIWRLIAACVDIGYYNENDIESWLFISDVTRVSHSILDSVFQANTKPVVKVLDGIKFKDLWATLGQNFGYDLQPLRRQEWLSRVCQAVTAKQEAHVLFPLMYMLDTSDEHIGLLNGPDKATDGVEAAIKANIRHLLKVGYLPQPSSVATPASSQDGEVYERDAFDVEAVRREFPALHQGVVAFNNAAGTVLHKEAIDGTQKYMTAFPYELGRNDPQSQQKTEKLMSTYAELASFMNAEPDEVAFGQTSTFLLRMLGQALKPHLNSDCEMIVSNLCHEASAAAWVALAKDLGIAIKWWAPPPGDDPCLSVETLKPLLTSKTRIVTCNHVSNVVGTIHPIRQVADLVHTIPGAIVIVDGVAYAPHRPIDVKAFDVDFYCFSWYKVFGPHVAQLYGRRSVQKRLLQGISHYFLGDMPGLDWRLRLGANSFELEAALVPITKYLKRVGWKNIVAQETLLQEIFLGHLRRRPDVFRIFGEKSSDSSKRVPVVTFRVTGKTCLEVTNKICQKGRFRVVSGNCWAPRPTHDVLGLDEDGLIRVSFVHYNTVAEVKEFCEELDLVVATLDKEAK</sequence>
<dbReference type="PROSITE" id="PS50075">
    <property type="entry name" value="CARRIER"/>
    <property type="match status" value="1"/>
</dbReference>
<dbReference type="PANTHER" id="PTHR44845">
    <property type="entry name" value="CARRIER DOMAIN-CONTAINING PROTEIN"/>
    <property type="match status" value="1"/>
</dbReference>
<dbReference type="InterPro" id="IPR015421">
    <property type="entry name" value="PyrdxlP-dep_Trfase_major"/>
</dbReference>
<dbReference type="InterPro" id="IPR010071">
    <property type="entry name" value="AA_adenyl_dom"/>
</dbReference>
<dbReference type="Pfam" id="PF00501">
    <property type="entry name" value="AMP-binding"/>
    <property type="match status" value="1"/>
</dbReference>
<dbReference type="SUPFAM" id="SSF47336">
    <property type="entry name" value="ACP-like"/>
    <property type="match status" value="1"/>
</dbReference>
<keyword evidence="1" id="KW-0596">Phosphopantetheine</keyword>
<dbReference type="PANTHER" id="PTHR44845:SF4">
    <property type="entry name" value="NONRIBOSOMAL PEPTIDE SYNTHASE INPA"/>
    <property type="match status" value="1"/>
</dbReference>
<dbReference type="OrthoDB" id="420046at2759"/>
<comment type="caution">
    <text evidence="5">The sequence shown here is derived from an EMBL/GenBank/DDBJ whole genome shotgun (WGS) entry which is preliminary data.</text>
</comment>
<dbReference type="InterPro" id="IPR036291">
    <property type="entry name" value="NAD(P)-bd_dom_sf"/>
</dbReference>
<dbReference type="InterPro" id="IPR013120">
    <property type="entry name" value="FAR_NAD-bd"/>
</dbReference>
<dbReference type="Gene3D" id="3.90.1150.10">
    <property type="entry name" value="Aspartate Aminotransferase, domain 1"/>
    <property type="match status" value="1"/>
</dbReference>
<dbReference type="InterPro" id="IPR042099">
    <property type="entry name" value="ANL_N_sf"/>
</dbReference>
<accession>A0A179F3M4</accession>
<name>A0A179F3M4_METCM</name>
<dbReference type="PROSITE" id="PS00455">
    <property type="entry name" value="AMP_BINDING"/>
    <property type="match status" value="1"/>
</dbReference>
<dbReference type="GO" id="GO:0016874">
    <property type="term" value="F:ligase activity"/>
    <property type="evidence" value="ECO:0007669"/>
    <property type="project" value="UniProtKB-KW"/>
</dbReference>
<evidence type="ECO:0000313" key="5">
    <source>
        <dbReference type="EMBL" id="OAQ60018.1"/>
    </source>
</evidence>
<dbReference type="STRING" id="1380566.A0A179F3M4"/>
<dbReference type="NCBIfam" id="TIGR01733">
    <property type="entry name" value="AA-adenyl-dom"/>
    <property type="match status" value="1"/>
</dbReference>
<dbReference type="Gene3D" id="3.30.300.30">
    <property type="match status" value="1"/>
</dbReference>
<dbReference type="GeneID" id="28852528"/>
<dbReference type="SUPFAM" id="SSF56801">
    <property type="entry name" value="Acetyl-CoA synthetase-like"/>
    <property type="match status" value="1"/>
</dbReference>
<dbReference type="InterPro" id="IPR036736">
    <property type="entry name" value="ACP-like_sf"/>
</dbReference>
<dbReference type="Pfam" id="PF00266">
    <property type="entry name" value="Aminotran_5"/>
    <property type="match status" value="1"/>
</dbReference>
<dbReference type="Pfam" id="PF07993">
    <property type="entry name" value="NAD_binding_4"/>
    <property type="match status" value="1"/>
</dbReference>
<evidence type="ECO:0000259" key="4">
    <source>
        <dbReference type="PROSITE" id="PS50075"/>
    </source>
</evidence>
<evidence type="ECO:0000256" key="2">
    <source>
        <dbReference type="ARBA" id="ARBA00022553"/>
    </source>
</evidence>